<dbReference type="EMBL" id="JRZE01000002">
    <property type="protein sequence ID" value="KHF45531.1"/>
    <property type="molecule type" value="Genomic_DNA"/>
</dbReference>
<comment type="caution">
    <text evidence="7">The sequence shown here is derived from an EMBL/GenBank/DDBJ whole genome shotgun (WGS) entry which is preliminary data.</text>
</comment>
<dbReference type="InterPro" id="IPR014710">
    <property type="entry name" value="RmlC-like_jellyroll"/>
</dbReference>
<dbReference type="AlphaFoldDB" id="A0A837DGB2"/>
<dbReference type="InterPro" id="IPR011051">
    <property type="entry name" value="RmlC_Cupin_sf"/>
</dbReference>
<feature type="binding site" evidence="6">
    <location>
        <position position="122"/>
    </location>
    <ligand>
        <name>Fe cation</name>
        <dbReference type="ChEBI" id="CHEBI:24875"/>
        <note>catalytic</note>
    </ligand>
</feature>
<proteinExistence type="inferred from homology"/>
<protein>
    <submittedName>
        <fullName evidence="7">Cysteine dioxygenase</fullName>
    </submittedName>
</protein>
<sequence>MFAVPENTIAPLPADVLSRHPVRTAMEFAADRGRWRSLLRYDPDERFAVLVDTVGGHRVWLLSWLPGQATVVHDHGATTGAFTVVSGELVETVHRDGSPGVMAETHVVRAGSSRVFGPGYVHRVRNVGPDPAVSVHVYQDGDRTVRPVRWSDACPKAVTATDA</sequence>
<evidence type="ECO:0000313" key="7">
    <source>
        <dbReference type="EMBL" id="KHF45531.1"/>
    </source>
</evidence>
<evidence type="ECO:0000256" key="4">
    <source>
        <dbReference type="ARBA" id="ARBA00023002"/>
    </source>
</evidence>
<dbReference type="OrthoDB" id="4217976at2"/>
<evidence type="ECO:0000256" key="5">
    <source>
        <dbReference type="ARBA" id="ARBA00023004"/>
    </source>
</evidence>
<dbReference type="Pfam" id="PF05995">
    <property type="entry name" value="CDO_I"/>
    <property type="match status" value="1"/>
</dbReference>
<dbReference type="GO" id="GO:0008198">
    <property type="term" value="F:ferrous iron binding"/>
    <property type="evidence" value="ECO:0007669"/>
    <property type="project" value="TreeGrafter"/>
</dbReference>
<keyword evidence="2 6" id="KW-0479">Metal-binding</keyword>
<organism evidence="7 8">
    <name type="scientific">Saccharomonospora viridis</name>
    <dbReference type="NCBI Taxonomy" id="1852"/>
    <lineage>
        <taxon>Bacteria</taxon>
        <taxon>Bacillati</taxon>
        <taxon>Actinomycetota</taxon>
        <taxon>Actinomycetes</taxon>
        <taxon>Pseudonocardiales</taxon>
        <taxon>Pseudonocardiaceae</taxon>
        <taxon>Saccharomonospora</taxon>
    </lineage>
</organism>
<evidence type="ECO:0000313" key="8">
    <source>
        <dbReference type="Proteomes" id="UP000030848"/>
    </source>
</evidence>
<comment type="similarity">
    <text evidence="1">Belongs to the cysteine dioxygenase family.</text>
</comment>
<accession>A0A837DGB2</accession>
<keyword evidence="3 7" id="KW-0223">Dioxygenase</keyword>
<dbReference type="PANTHER" id="PTHR12918">
    <property type="entry name" value="CYSTEINE DIOXYGENASE"/>
    <property type="match status" value="1"/>
</dbReference>
<dbReference type="PANTHER" id="PTHR12918:SF1">
    <property type="entry name" value="CYSTEINE DIOXYGENASE TYPE 1"/>
    <property type="match status" value="1"/>
</dbReference>
<dbReference type="Gene3D" id="2.60.120.10">
    <property type="entry name" value="Jelly Rolls"/>
    <property type="match status" value="1"/>
</dbReference>
<keyword evidence="5 6" id="KW-0408">Iron</keyword>
<feature type="binding site" evidence="6">
    <location>
        <position position="73"/>
    </location>
    <ligand>
        <name>Fe cation</name>
        <dbReference type="ChEBI" id="CHEBI:24875"/>
        <note>catalytic</note>
    </ligand>
</feature>
<keyword evidence="4" id="KW-0560">Oxidoreductase</keyword>
<evidence type="ECO:0000256" key="3">
    <source>
        <dbReference type="ARBA" id="ARBA00022964"/>
    </source>
</evidence>
<feature type="binding site" evidence="6">
    <location>
        <position position="75"/>
    </location>
    <ligand>
        <name>Fe cation</name>
        <dbReference type="ChEBI" id="CHEBI:24875"/>
        <note>catalytic</note>
    </ligand>
</feature>
<dbReference type="GO" id="GO:0016702">
    <property type="term" value="F:oxidoreductase activity, acting on single donors with incorporation of molecular oxygen, incorporation of two atoms of oxygen"/>
    <property type="evidence" value="ECO:0007669"/>
    <property type="project" value="InterPro"/>
</dbReference>
<dbReference type="RefSeq" id="WP_037308441.1">
    <property type="nucleotide sequence ID" value="NZ_CALJZO010000025.1"/>
</dbReference>
<dbReference type="InterPro" id="IPR010300">
    <property type="entry name" value="CDO_1"/>
</dbReference>
<evidence type="ECO:0000256" key="6">
    <source>
        <dbReference type="PIRSR" id="PIRSR610300-51"/>
    </source>
</evidence>
<dbReference type="Proteomes" id="UP000030848">
    <property type="component" value="Unassembled WGS sequence"/>
</dbReference>
<dbReference type="CDD" id="cd10548">
    <property type="entry name" value="cupin_CDO"/>
    <property type="match status" value="1"/>
</dbReference>
<evidence type="ECO:0000256" key="1">
    <source>
        <dbReference type="ARBA" id="ARBA00006622"/>
    </source>
</evidence>
<reference evidence="7 8" key="1">
    <citation type="submission" date="2014-10" db="EMBL/GenBank/DDBJ databases">
        <title>Genome sequence of Micropolyspora internatus JCM3315.</title>
        <authorList>
            <person name="Shin S.-K."/>
            <person name="Yi H."/>
        </authorList>
    </citation>
    <scope>NUCLEOTIDE SEQUENCE [LARGE SCALE GENOMIC DNA]</scope>
    <source>
        <strain evidence="7 8">JCM 3315</strain>
    </source>
</reference>
<name>A0A837DGB2_9PSEU</name>
<evidence type="ECO:0000256" key="2">
    <source>
        <dbReference type="ARBA" id="ARBA00022723"/>
    </source>
</evidence>
<dbReference type="SUPFAM" id="SSF51182">
    <property type="entry name" value="RmlC-like cupins"/>
    <property type="match status" value="1"/>
</dbReference>
<gene>
    <name evidence="7" type="ORF">MINT15_07480</name>
</gene>